<protein>
    <recommendedName>
        <fullName evidence="3">Outer membrane protein beta-barrel domain-containing protein</fullName>
    </recommendedName>
</protein>
<sequence length="150" mass="17299">MKWDSKWVGIGTGFQLGNLLVNKDLTLDITTIEDAQKKYIFLPEFHFRLGQKKYIDIDYNYGFIMPSAYPTLYSRSSIGSGFGLSDNYSLRLGRIWNLETNYIAAEALIAKNLGINMMYVLKEDKFQFQKDNSSGKLILSLNYRFGYKSN</sequence>
<dbReference type="KEGG" id="sze:AW14_11855"/>
<dbReference type="RefSeq" id="WP_044638948.1">
    <property type="nucleotide sequence ID" value="NZ_CP007202.1"/>
</dbReference>
<accession>A0A0C5WD05</accession>
<gene>
    <name evidence="1" type="ORF">AW14_11855</name>
</gene>
<dbReference type="EMBL" id="CP007202">
    <property type="protein sequence ID" value="AJR04943.1"/>
    <property type="molecule type" value="Genomic_DNA"/>
</dbReference>
<keyword evidence="2" id="KW-1185">Reference proteome</keyword>
<evidence type="ECO:0000313" key="1">
    <source>
        <dbReference type="EMBL" id="AJR04943.1"/>
    </source>
</evidence>
<proteinExistence type="predicted"/>
<organism evidence="1 2">
    <name type="scientific">Siansivirga zeaxanthinifaciens CC-SAMT-1</name>
    <dbReference type="NCBI Taxonomy" id="1454006"/>
    <lineage>
        <taxon>Bacteria</taxon>
        <taxon>Pseudomonadati</taxon>
        <taxon>Bacteroidota</taxon>
        <taxon>Flavobacteriia</taxon>
        <taxon>Flavobacteriales</taxon>
        <taxon>Flavobacteriaceae</taxon>
        <taxon>Siansivirga</taxon>
    </lineage>
</organism>
<dbReference type="STRING" id="1454006.AW14_11855"/>
<evidence type="ECO:0008006" key="3">
    <source>
        <dbReference type="Google" id="ProtNLM"/>
    </source>
</evidence>
<dbReference type="Proteomes" id="UP000032229">
    <property type="component" value="Chromosome"/>
</dbReference>
<reference evidence="1 2" key="1">
    <citation type="submission" date="2014-02" db="EMBL/GenBank/DDBJ databases">
        <authorList>
            <person name="Young C.-C."/>
            <person name="Hameed A."/>
            <person name="Huang H.-C."/>
            <person name="Shahina M."/>
        </authorList>
    </citation>
    <scope>NUCLEOTIDE SEQUENCE [LARGE SCALE GENOMIC DNA]</scope>
    <source>
        <strain evidence="1 2">CC-SAMT-1</strain>
    </source>
</reference>
<dbReference type="HOGENOM" id="CLU_1739286_0_0_10"/>
<name>A0A0C5WD05_9FLAO</name>
<evidence type="ECO:0000313" key="2">
    <source>
        <dbReference type="Proteomes" id="UP000032229"/>
    </source>
</evidence>
<dbReference type="AlphaFoldDB" id="A0A0C5WD05"/>